<keyword evidence="3" id="KW-1185">Reference proteome</keyword>
<keyword evidence="1" id="KW-1133">Transmembrane helix</keyword>
<sequence length="119" mass="13618">MLAVTLFFIWRVQNNTSDIKWLWAISVAALDVWFGFSWLLNQLPRLNPIKSIPNVAALKQQYDLPDGSSDLPGIDIFINTANPVDEPVLYTMNSIVLSVHPRTDYPVEKHTCYLMTPER</sequence>
<evidence type="ECO:0000313" key="3">
    <source>
        <dbReference type="Proteomes" id="UP001054889"/>
    </source>
</evidence>
<keyword evidence="1" id="KW-0812">Transmembrane</keyword>
<dbReference type="Proteomes" id="UP001054889">
    <property type="component" value="Unassembled WGS sequence"/>
</dbReference>
<dbReference type="EMBL" id="BQKI01000084">
    <property type="protein sequence ID" value="GJN32681.1"/>
    <property type="molecule type" value="Genomic_DNA"/>
</dbReference>
<feature type="transmembrane region" description="Helical" evidence="1">
    <location>
        <begin position="20"/>
        <end position="40"/>
    </location>
</feature>
<dbReference type="AlphaFoldDB" id="A0AAV5FCM5"/>
<name>A0AAV5FCM5_ELECO</name>
<comment type="caution">
    <text evidence="2">The sequence shown here is derived from an EMBL/GenBank/DDBJ whole genome shotgun (WGS) entry which is preliminary data.</text>
</comment>
<evidence type="ECO:0000256" key="1">
    <source>
        <dbReference type="SAM" id="Phobius"/>
    </source>
</evidence>
<organism evidence="2 3">
    <name type="scientific">Eleusine coracana subsp. coracana</name>
    <dbReference type="NCBI Taxonomy" id="191504"/>
    <lineage>
        <taxon>Eukaryota</taxon>
        <taxon>Viridiplantae</taxon>
        <taxon>Streptophyta</taxon>
        <taxon>Embryophyta</taxon>
        <taxon>Tracheophyta</taxon>
        <taxon>Spermatophyta</taxon>
        <taxon>Magnoliopsida</taxon>
        <taxon>Liliopsida</taxon>
        <taxon>Poales</taxon>
        <taxon>Poaceae</taxon>
        <taxon>PACMAD clade</taxon>
        <taxon>Chloridoideae</taxon>
        <taxon>Cynodonteae</taxon>
        <taxon>Eleusininae</taxon>
        <taxon>Eleusine</taxon>
    </lineage>
</organism>
<dbReference type="PANTHER" id="PTHR13301">
    <property type="entry name" value="X-BOX TRANSCRIPTION FACTOR-RELATED"/>
    <property type="match status" value="1"/>
</dbReference>
<protein>
    <submittedName>
        <fullName evidence="2">Uncharacterized protein</fullName>
    </submittedName>
</protein>
<gene>
    <name evidence="2" type="primary">gb21201</name>
    <name evidence="2" type="ORF">PR202_gb21201</name>
</gene>
<accession>A0AAV5FCM5</accession>
<proteinExistence type="predicted"/>
<reference evidence="2" key="2">
    <citation type="submission" date="2021-12" db="EMBL/GenBank/DDBJ databases">
        <title>Resequencing data analysis of finger millet.</title>
        <authorList>
            <person name="Hatakeyama M."/>
            <person name="Aluri S."/>
            <person name="Balachadran M.T."/>
            <person name="Sivarajan S.R."/>
            <person name="Poveda L."/>
            <person name="Shimizu-Inatsugi R."/>
            <person name="Schlapbach R."/>
            <person name="Sreeman S.M."/>
            <person name="Shimizu K.K."/>
        </authorList>
    </citation>
    <scope>NUCLEOTIDE SEQUENCE</scope>
</reference>
<evidence type="ECO:0000313" key="2">
    <source>
        <dbReference type="EMBL" id="GJN32681.1"/>
    </source>
</evidence>
<reference evidence="2" key="1">
    <citation type="journal article" date="2018" name="DNA Res.">
        <title>Multiple hybrid de novo genome assembly of finger millet, an orphan allotetraploid crop.</title>
        <authorList>
            <person name="Hatakeyama M."/>
            <person name="Aluri S."/>
            <person name="Balachadran M.T."/>
            <person name="Sivarajan S.R."/>
            <person name="Patrignani A."/>
            <person name="Gruter S."/>
            <person name="Poveda L."/>
            <person name="Shimizu-Inatsugi R."/>
            <person name="Baeten J."/>
            <person name="Francoijs K.J."/>
            <person name="Nataraja K.N."/>
            <person name="Reddy Y.A.N."/>
            <person name="Phadnis S."/>
            <person name="Ravikumar R.L."/>
            <person name="Schlapbach R."/>
            <person name="Sreeman S.M."/>
            <person name="Shimizu K.K."/>
        </authorList>
    </citation>
    <scope>NUCLEOTIDE SEQUENCE</scope>
</reference>
<keyword evidence="1" id="KW-0472">Membrane</keyword>